<dbReference type="OrthoDB" id="4327074at2759"/>
<gene>
    <name evidence="1" type="ORF">ILUMI_23439</name>
</gene>
<protein>
    <submittedName>
        <fullName evidence="1">Uncharacterized protein</fullName>
    </submittedName>
</protein>
<name>A0A8K0G1L4_IGNLU</name>
<comment type="caution">
    <text evidence="1">The sequence shown here is derived from an EMBL/GenBank/DDBJ whole genome shotgun (WGS) entry which is preliminary data.</text>
</comment>
<organism evidence="1 2">
    <name type="scientific">Ignelater luminosus</name>
    <name type="common">Cucubano</name>
    <name type="synonym">Pyrophorus luminosus</name>
    <dbReference type="NCBI Taxonomy" id="2038154"/>
    <lineage>
        <taxon>Eukaryota</taxon>
        <taxon>Metazoa</taxon>
        <taxon>Ecdysozoa</taxon>
        <taxon>Arthropoda</taxon>
        <taxon>Hexapoda</taxon>
        <taxon>Insecta</taxon>
        <taxon>Pterygota</taxon>
        <taxon>Neoptera</taxon>
        <taxon>Endopterygota</taxon>
        <taxon>Coleoptera</taxon>
        <taxon>Polyphaga</taxon>
        <taxon>Elateriformia</taxon>
        <taxon>Elateroidea</taxon>
        <taxon>Elateridae</taxon>
        <taxon>Agrypninae</taxon>
        <taxon>Pyrophorini</taxon>
        <taxon>Ignelater</taxon>
    </lineage>
</organism>
<proteinExistence type="predicted"/>
<evidence type="ECO:0000313" key="2">
    <source>
        <dbReference type="Proteomes" id="UP000801492"/>
    </source>
</evidence>
<dbReference type="Proteomes" id="UP000801492">
    <property type="component" value="Unassembled WGS sequence"/>
</dbReference>
<evidence type="ECO:0000313" key="1">
    <source>
        <dbReference type="EMBL" id="KAF2882706.1"/>
    </source>
</evidence>
<accession>A0A8K0G1L4</accession>
<sequence length="170" mass="18497">MARNIKRKSDKGTFSEDQMKKAIKQVVEKGKSVRGVTKDTSLSSQTLVSLRNPEACSLSRATAFNKHNVNTFFDTLNTAMMRNLSFGDGSRIFNVDETGLTTVQSPKKVIAQKGCKQVSSVTSAARGQLATAYNIICARGHALPPAMVFPRVHFEEHQEAPSAEPIQVAG</sequence>
<reference evidence="1" key="1">
    <citation type="submission" date="2019-08" db="EMBL/GenBank/DDBJ databases">
        <title>The genome of the North American firefly Photinus pyralis.</title>
        <authorList>
            <consortium name="Photinus pyralis genome working group"/>
            <person name="Fallon T.R."/>
            <person name="Sander Lower S.E."/>
            <person name="Weng J.-K."/>
        </authorList>
    </citation>
    <scope>NUCLEOTIDE SEQUENCE</scope>
    <source>
        <strain evidence="1">TRF0915ILg1</strain>
        <tissue evidence="1">Whole body</tissue>
    </source>
</reference>
<keyword evidence="2" id="KW-1185">Reference proteome</keyword>
<dbReference type="EMBL" id="VTPC01090590">
    <property type="protein sequence ID" value="KAF2882706.1"/>
    <property type="molecule type" value="Genomic_DNA"/>
</dbReference>
<dbReference type="AlphaFoldDB" id="A0A8K0G1L4"/>